<evidence type="ECO:0000259" key="1">
    <source>
        <dbReference type="Pfam" id="PF01636"/>
    </source>
</evidence>
<dbReference type="PANTHER" id="PTHR47829">
    <property type="entry name" value="HYDROLASE, PUTATIVE (AFU_ORTHOLOGUE AFUA_1G12880)-RELATED"/>
    <property type="match status" value="1"/>
</dbReference>
<dbReference type="InterPro" id="IPR052898">
    <property type="entry name" value="ACAD10-like"/>
</dbReference>
<evidence type="ECO:0000313" key="3">
    <source>
        <dbReference type="Proteomes" id="UP000789342"/>
    </source>
</evidence>
<protein>
    <submittedName>
        <fullName evidence="2">7056_t:CDS:1</fullName>
    </submittedName>
</protein>
<reference evidence="2" key="1">
    <citation type="submission" date="2021-06" db="EMBL/GenBank/DDBJ databases">
        <authorList>
            <person name="Kallberg Y."/>
            <person name="Tangrot J."/>
            <person name="Rosling A."/>
        </authorList>
    </citation>
    <scope>NUCLEOTIDE SEQUENCE</scope>
    <source>
        <strain evidence="2">CL551</strain>
    </source>
</reference>
<feature type="domain" description="Aminoglycoside phosphotransferase" evidence="1">
    <location>
        <begin position="38"/>
        <end position="268"/>
    </location>
</feature>
<evidence type="ECO:0000313" key="2">
    <source>
        <dbReference type="EMBL" id="CAG8465984.1"/>
    </source>
</evidence>
<dbReference type="Proteomes" id="UP000789342">
    <property type="component" value="Unassembled WGS sequence"/>
</dbReference>
<gene>
    <name evidence="2" type="ORF">AMORRO_LOCUS1630</name>
</gene>
<dbReference type="InterPro" id="IPR041726">
    <property type="entry name" value="ACAD10_11_N"/>
</dbReference>
<dbReference type="Pfam" id="PF01636">
    <property type="entry name" value="APH"/>
    <property type="match status" value="1"/>
</dbReference>
<dbReference type="OrthoDB" id="191037at2759"/>
<dbReference type="InterPro" id="IPR002575">
    <property type="entry name" value="Aminoglycoside_PTrfase"/>
</dbReference>
<sequence length="369" mass="42042">MSKQKNAQETSAVRSTIDVSKLEPYLQVNLPEFEAPLEIRQFKFGQSNPTYLLIDANKKRYVLRKKPSGVLLSTRAHSIEREYRVLNALSRNTDIPVPKVYLLCENNEILDTPFYVMEFLKGRIFDDLRLLSLPPEERRQCWYSAIETLARLHLVNYKDIGLDTFGKSSGFYARQIRSLLKTSAAQAAVKDKDGNQVGPLPRIDDRIRWFKKNEVPDEATIVHGDFKLDNLVFHQTEPRVVGILDWELSTIGHPLSDLANLLINFYAKDLNGPFIGLRDVTDLPIPPANELMQLYCRKVGRPYPIPNFEFAIVFAFFKLAVIIQGIAAREALNQASSAEAKLYASFLKPVSYFGFEIIDRGDLSDKSKL</sequence>
<keyword evidence="3" id="KW-1185">Reference proteome</keyword>
<accession>A0A9N8VTP8</accession>
<comment type="caution">
    <text evidence="2">The sequence shown here is derived from an EMBL/GenBank/DDBJ whole genome shotgun (WGS) entry which is preliminary data.</text>
</comment>
<dbReference type="CDD" id="cd05154">
    <property type="entry name" value="ACAD10_11_N-like"/>
    <property type="match status" value="1"/>
</dbReference>
<organism evidence="2 3">
    <name type="scientific">Acaulospora morrowiae</name>
    <dbReference type="NCBI Taxonomy" id="94023"/>
    <lineage>
        <taxon>Eukaryota</taxon>
        <taxon>Fungi</taxon>
        <taxon>Fungi incertae sedis</taxon>
        <taxon>Mucoromycota</taxon>
        <taxon>Glomeromycotina</taxon>
        <taxon>Glomeromycetes</taxon>
        <taxon>Diversisporales</taxon>
        <taxon>Acaulosporaceae</taxon>
        <taxon>Acaulospora</taxon>
    </lineage>
</organism>
<dbReference type="Gene3D" id="3.90.1200.10">
    <property type="match status" value="1"/>
</dbReference>
<name>A0A9N8VTP8_9GLOM</name>
<dbReference type="EMBL" id="CAJVPV010000618">
    <property type="protein sequence ID" value="CAG8465984.1"/>
    <property type="molecule type" value="Genomic_DNA"/>
</dbReference>
<dbReference type="AlphaFoldDB" id="A0A9N8VTP8"/>
<dbReference type="InterPro" id="IPR011009">
    <property type="entry name" value="Kinase-like_dom_sf"/>
</dbReference>
<proteinExistence type="predicted"/>
<dbReference type="Gene3D" id="3.30.200.20">
    <property type="entry name" value="Phosphorylase Kinase, domain 1"/>
    <property type="match status" value="1"/>
</dbReference>
<dbReference type="PANTHER" id="PTHR47829:SF1">
    <property type="entry name" value="HAD FAMILY PHOSPHATASE"/>
    <property type="match status" value="1"/>
</dbReference>
<dbReference type="SUPFAM" id="SSF56112">
    <property type="entry name" value="Protein kinase-like (PK-like)"/>
    <property type="match status" value="1"/>
</dbReference>